<gene>
    <name evidence="7" type="ORF">SAMN02745753_02164</name>
</gene>
<dbReference type="RefSeq" id="WP_084122350.1">
    <property type="nucleotide sequence ID" value="NZ_FQVF01000009.1"/>
</dbReference>
<dbReference type="Pfam" id="PF00691">
    <property type="entry name" value="OmpA"/>
    <property type="match status" value="1"/>
</dbReference>
<organism evidence="7 8">
    <name type="scientific">Marinomonas polaris DSM 16579</name>
    <dbReference type="NCBI Taxonomy" id="1122206"/>
    <lineage>
        <taxon>Bacteria</taxon>
        <taxon>Pseudomonadati</taxon>
        <taxon>Pseudomonadota</taxon>
        <taxon>Gammaproteobacteria</taxon>
        <taxon>Oceanospirillales</taxon>
        <taxon>Oceanospirillaceae</taxon>
        <taxon>Marinomonas</taxon>
    </lineage>
</organism>
<dbReference type="PANTHER" id="PTHR30329:SF21">
    <property type="entry name" value="LIPOPROTEIN YIAD-RELATED"/>
    <property type="match status" value="1"/>
</dbReference>
<evidence type="ECO:0000256" key="5">
    <source>
        <dbReference type="SAM" id="SignalP"/>
    </source>
</evidence>
<evidence type="ECO:0000259" key="6">
    <source>
        <dbReference type="PROSITE" id="PS51123"/>
    </source>
</evidence>
<dbReference type="PRINTS" id="PR01021">
    <property type="entry name" value="OMPADOMAIN"/>
</dbReference>
<evidence type="ECO:0000256" key="2">
    <source>
        <dbReference type="ARBA" id="ARBA00023136"/>
    </source>
</evidence>
<dbReference type="InterPro" id="IPR006665">
    <property type="entry name" value="OmpA-like"/>
</dbReference>
<protein>
    <submittedName>
        <fullName evidence="7">Outer membrane protein OmpA</fullName>
    </submittedName>
</protein>
<dbReference type="SUPFAM" id="SSF103088">
    <property type="entry name" value="OmpA-like"/>
    <property type="match status" value="1"/>
</dbReference>
<accession>A0A1M5CK31</accession>
<reference evidence="8" key="1">
    <citation type="submission" date="2016-11" db="EMBL/GenBank/DDBJ databases">
        <authorList>
            <person name="Varghese N."/>
            <person name="Submissions S."/>
        </authorList>
    </citation>
    <scope>NUCLEOTIDE SEQUENCE [LARGE SCALE GENOMIC DNA]</scope>
    <source>
        <strain evidence="8">DSM 16579</strain>
    </source>
</reference>
<evidence type="ECO:0000256" key="4">
    <source>
        <dbReference type="PROSITE-ProRule" id="PRU00473"/>
    </source>
</evidence>
<sequence length="209" mass="22953">MKTLIKTIALTGTLLVYGHLSAAESLYASNVQSRLADADRDGVIDARDLCPDTTEGAAVDNYGCPNQTTKLLSVELNILFDTGKADIKQRFYSELKDLAKFLKEHPASTVVIEGHTDSQGSAELNQELSQQRASSIADVLVDSFRIQADRVKGIGYGATRPIADNETEDGRKLNRRVVAEVFAKQQFANERWTIYSVDKNGSTALNNRN</sequence>
<name>A0A1M5CK31_9GAMM</name>
<dbReference type="InterPro" id="IPR018247">
    <property type="entry name" value="EF_Hand_1_Ca_BS"/>
</dbReference>
<feature type="domain" description="OmpA-like" evidence="6">
    <location>
        <begin position="67"/>
        <end position="185"/>
    </location>
</feature>
<dbReference type="PROSITE" id="PS01068">
    <property type="entry name" value="OMPA_1"/>
    <property type="match status" value="1"/>
</dbReference>
<dbReference type="EMBL" id="FQVF01000009">
    <property type="protein sequence ID" value="SHF55059.1"/>
    <property type="molecule type" value="Genomic_DNA"/>
</dbReference>
<dbReference type="PANTHER" id="PTHR30329">
    <property type="entry name" value="STATOR ELEMENT OF FLAGELLAR MOTOR COMPLEX"/>
    <property type="match status" value="1"/>
</dbReference>
<feature type="signal peptide" evidence="5">
    <location>
        <begin position="1"/>
        <end position="22"/>
    </location>
</feature>
<keyword evidence="3" id="KW-0998">Cell outer membrane</keyword>
<evidence type="ECO:0000313" key="8">
    <source>
        <dbReference type="Proteomes" id="UP000184517"/>
    </source>
</evidence>
<comment type="subcellular location">
    <subcellularLocation>
        <location evidence="1">Cell outer membrane</location>
    </subcellularLocation>
</comment>
<dbReference type="Gene3D" id="3.30.1330.60">
    <property type="entry name" value="OmpA-like domain"/>
    <property type="match status" value="1"/>
</dbReference>
<dbReference type="InterPro" id="IPR006664">
    <property type="entry name" value="OMP_bac"/>
</dbReference>
<dbReference type="AlphaFoldDB" id="A0A1M5CK31"/>
<evidence type="ECO:0000313" key="7">
    <source>
        <dbReference type="EMBL" id="SHF55059.1"/>
    </source>
</evidence>
<evidence type="ECO:0000256" key="1">
    <source>
        <dbReference type="ARBA" id="ARBA00004442"/>
    </source>
</evidence>
<dbReference type="STRING" id="1122206.SAMN02745753_02164"/>
<dbReference type="Proteomes" id="UP000184517">
    <property type="component" value="Unassembled WGS sequence"/>
</dbReference>
<dbReference type="OrthoDB" id="9782229at2"/>
<dbReference type="InterPro" id="IPR050330">
    <property type="entry name" value="Bact_OuterMem_StrucFunc"/>
</dbReference>
<evidence type="ECO:0000256" key="3">
    <source>
        <dbReference type="ARBA" id="ARBA00023237"/>
    </source>
</evidence>
<dbReference type="InterPro" id="IPR006690">
    <property type="entry name" value="OMPA-like_CS"/>
</dbReference>
<keyword evidence="8" id="KW-1185">Reference proteome</keyword>
<dbReference type="PROSITE" id="PS00018">
    <property type="entry name" value="EF_HAND_1"/>
    <property type="match status" value="1"/>
</dbReference>
<feature type="chain" id="PRO_5009909324" evidence="5">
    <location>
        <begin position="23"/>
        <end position="209"/>
    </location>
</feature>
<dbReference type="InterPro" id="IPR036737">
    <property type="entry name" value="OmpA-like_sf"/>
</dbReference>
<dbReference type="GO" id="GO:0009279">
    <property type="term" value="C:cell outer membrane"/>
    <property type="evidence" value="ECO:0007669"/>
    <property type="project" value="UniProtKB-SubCell"/>
</dbReference>
<dbReference type="PROSITE" id="PS51123">
    <property type="entry name" value="OMPA_2"/>
    <property type="match status" value="1"/>
</dbReference>
<keyword evidence="2 4" id="KW-0472">Membrane</keyword>
<dbReference type="CDD" id="cd07185">
    <property type="entry name" value="OmpA_C-like"/>
    <property type="match status" value="1"/>
</dbReference>
<keyword evidence="5" id="KW-0732">Signal</keyword>
<proteinExistence type="predicted"/>